<protein>
    <submittedName>
        <fullName evidence="3">Restriction system protein</fullName>
    </submittedName>
</protein>
<evidence type="ECO:0000313" key="3">
    <source>
        <dbReference type="EMBL" id="MDQ1025167.1"/>
    </source>
</evidence>
<keyword evidence="1" id="KW-0472">Membrane</keyword>
<accession>A0ABU0SNV4</accession>
<keyword evidence="1" id="KW-1133">Transmembrane helix</keyword>
<dbReference type="InterPro" id="IPR052906">
    <property type="entry name" value="Type_IV_Methyl-Rstrct_Enzyme"/>
</dbReference>
<sequence>MAARIRRRSVARKRCKQRLKVGFIGGVGCLVLLVVFWQVIWPYLVGGLVLAGGAAGGWWLWRTNRLLKGRDHQWQQEEALKAGRRSLTEVDTMSGGEFEDFVVELCRRDGCTEVRRVGGSHDDGADVLGCLPDGRSMVIQCKRYSPKSRIPSHEVRDLLGARVHFKVDVAIFVTTTYFTGPSERTAVQNGVIAVHRDHLGLWNNGVSLLSLSELNGAGQGDRRHRARWKKTYG</sequence>
<dbReference type="EMBL" id="JAUSZI010000002">
    <property type="protein sequence ID" value="MDQ1025167.1"/>
    <property type="molecule type" value="Genomic_DNA"/>
</dbReference>
<dbReference type="Gene3D" id="3.40.1350.10">
    <property type="match status" value="1"/>
</dbReference>
<keyword evidence="1" id="KW-0812">Transmembrane</keyword>
<organism evidence="3 4">
    <name type="scientific">Streptomyces umbrinus</name>
    <dbReference type="NCBI Taxonomy" id="67370"/>
    <lineage>
        <taxon>Bacteria</taxon>
        <taxon>Bacillati</taxon>
        <taxon>Actinomycetota</taxon>
        <taxon>Actinomycetes</taxon>
        <taxon>Kitasatosporales</taxon>
        <taxon>Streptomycetaceae</taxon>
        <taxon>Streptomyces</taxon>
        <taxon>Streptomyces phaeochromogenes group</taxon>
    </lineage>
</organism>
<dbReference type="InterPro" id="IPR011335">
    <property type="entry name" value="Restrct_endonuc-II-like"/>
</dbReference>
<evidence type="ECO:0000259" key="2">
    <source>
        <dbReference type="Pfam" id="PF04471"/>
    </source>
</evidence>
<proteinExistence type="predicted"/>
<evidence type="ECO:0000256" key="1">
    <source>
        <dbReference type="SAM" id="Phobius"/>
    </source>
</evidence>
<dbReference type="Pfam" id="PF04471">
    <property type="entry name" value="Mrr_cat"/>
    <property type="match status" value="1"/>
</dbReference>
<evidence type="ECO:0000313" key="4">
    <source>
        <dbReference type="Proteomes" id="UP001230328"/>
    </source>
</evidence>
<dbReference type="PANTHER" id="PTHR30015">
    <property type="entry name" value="MRR RESTRICTION SYSTEM PROTEIN"/>
    <property type="match status" value="1"/>
</dbReference>
<dbReference type="Proteomes" id="UP001230328">
    <property type="component" value="Unassembled WGS sequence"/>
</dbReference>
<dbReference type="RefSeq" id="WP_307520490.1">
    <property type="nucleotide sequence ID" value="NZ_JAUSZI010000002.1"/>
</dbReference>
<feature type="domain" description="Restriction endonuclease type IV Mrr" evidence="2">
    <location>
        <begin position="91"/>
        <end position="199"/>
    </location>
</feature>
<gene>
    <name evidence="3" type="ORF">QF035_002749</name>
</gene>
<comment type="caution">
    <text evidence="3">The sequence shown here is derived from an EMBL/GenBank/DDBJ whole genome shotgun (WGS) entry which is preliminary data.</text>
</comment>
<feature type="transmembrane region" description="Helical" evidence="1">
    <location>
        <begin position="21"/>
        <end position="37"/>
    </location>
</feature>
<keyword evidence="4" id="KW-1185">Reference proteome</keyword>
<name>A0ABU0SNV4_9ACTN</name>
<dbReference type="InterPro" id="IPR007560">
    <property type="entry name" value="Restrct_endonuc_IV_Mrr"/>
</dbReference>
<reference evidence="3 4" key="1">
    <citation type="submission" date="2023-07" db="EMBL/GenBank/DDBJ databases">
        <title>Comparative genomics of wheat-associated soil bacteria to identify genetic determinants of phenazine resistance.</title>
        <authorList>
            <person name="Mouncey N."/>
        </authorList>
    </citation>
    <scope>NUCLEOTIDE SEQUENCE [LARGE SCALE GENOMIC DNA]</scope>
    <source>
        <strain evidence="3 4">V2I4</strain>
    </source>
</reference>
<dbReference type="SUPFAM" id="SSF52980">
    <property type="entry name" value="Restriction endonuclease-like"/>
    <property type="match status" value="1"/>
</dbReference>
<feature type="transmembrane region" description="Helical" evidence="1">
    <location>
        <begin position="43"/>
        <end position="61"/>
    </location>
</feature>
<dbReference type="PANTHER" id="PTHR30015:SF6">
    <property type="entry name" value="SLL1429 PROTEIN"/>
    <property type="match status" value="1"/>
</dbReference>
<dbReference type="InterPro" id="IPR011856">
    <property type="entry name" value="tRNA_endonuc-like_dom_sf"/>
</dbReference>